<dbReference type="AlphaFoldDB" id="A0A3E0I9N7"/>
<sequence>MSGITGIPNPDGSKRDCAGCGAPTVVVSTATGNERVHCGTYQARCHTTTARRRTR</sequence>
<organism evidence="1 2">
    <name type="scientific">Kutzneria buriramensis</name>
    <dbReference type="NCBI Taxonomy" id="1045776"/>
    <lineage>
        <taxon>Bacteria</taxon>
        <taxon>Bacillati</taxon>
        <taxon>Actinomycetota</taxon>
        <taxon>Actinomycetes</taxon>
        <taxon>Pseudonocardiales</taxon>
        <taxon>Pseudonocardiaceae</taxon>
        <taxon>Kutzneria</taxon>
    </lineage>
</organism>
<dbReference type="EMBL" id="QUNO01000001">
    <property type="protein sequence ID" value="REH55442.1"/>
    <property type="molecule type" value="Genomic_DNA"/>
</dbReference>
<gene>
    <name evidence="1" type="ORF">BCF44_101463</name>
</gene>
<evidence type="ECO:0000313" key="1">
    <source>
        <dbReference type="EMBL" id="REH55442.1"/>
    </source>
</evidence>
<proteinExistence type="predicted"/>
<protein>
    <submittedName>
        <fullName evidence="1">Uncharacterized protein</fullName>
    </submittedName>
</protein>
<reference evidence="1 2" key="1">
    <citation type="submission" date="2018-08" db="EMBL/GenBank/DDBJ databases">
        <title>Genomic Encyclopedia of Archaeal and Bacterial Type Strains, Phase II (KMG-II): from individual species to whole genera.</title>
        <authorList>
            <person name="Goeker M."/>
        </authorList>
    </citation>
    <scope>NUCLEOTIDE SEQUENCE [LARGE SCALE GENOMIC DNA]</scope>
    <source>
        <strain evidence="1 2">DSM 45791</strain>
    </source>
</reference>
<name>A0A3E0I9N7_9PSEU</name>
<accession>A0A3E0I9N7</accession>
<evidence type="ECO:0000313" key="2">
    <source>
        <dbReference type="Proteomes" id="UP000256269"/>
    </source>
</evidence>
<dbReference type="Proteomes" id="UP000256269">
    <property type="component" value="Unassembled WGS sequence"/>
</dbReference>
<comment type="caution">
    <text evidence="1">The sequence shown here is derived from an EMBL/GenBank/DDBJ whole genome shotgun (WGS) entry which is preliminary data.</text>
</comment>
<keyword evidence="2" id="KW-1185">Reference proteome</keyword>